<dbReference type="RefSeq" id="WP_378112161.1">
    <property type="nucleotide sequence ID" value="NZ_JBHSNC010000038.1"/>
</dbReference>
<organism evidence="2 3">
    <name type="scientific">Cohnella yongneupensis</name>
    <dbReference type="NCBI Taxonomy" id="425006"/>
    <lineage>
        <taxon>Bacteria</taxon>
        <taxon>Bacillati</taxon>
        <taxon>Bacillota</taxon>
        <taxon>Bacilli</taxon>
        <taxon>Bacillales</taxon>
        <taxon>Paenibacillaceae</taxon>
        <taxon>Cohnella</taxon>
    </lineage>
</organism>
<proteinExistence type="predicted"/>
<accession>A0ABW0QZ14</accession>
<protein>
    <submittedName>
        <fullName evidence="2">DUF2203 domain-containing protein</fullName>
    </submittedName>
</protein>
<feature type="coiled-coil region" evidence="1">
    <location>
        <begin position="15"/>
        <end position="45"/>
    </location>
</feature>
<keyword evidence="1" id="KW-0175">Coiled coil</keyword>
<dbReference type="InterPro" id="IPR018699">
    <property type="entry name" value="DUF2203"/>
</dbReference>
<sequence>MSHRLFTPSEANALLPQLREQLAKLRDTVNEIEKQQDELQRVKSAHAVTPYNMLDNDPFFVMESRIDFMRMEAQLLIDNFARSGVLLKMIDPGLLDFPAVIDGEDALICWKEGEESVTHYHGWHDGLAGRKRLPEQ</sequence>
<comment type="caution">
    <text evidence="2">The sequence shown here is derived from an EMBL/GenBank/DDBJ whole genome shotgun (WGS) entry which is preliminary data.</text>
</comment>
<dbReference type="PIRSF" id="PIRSF016498">
    <property type="entry name" value="UCP016498"/>
    <property type="match status" value="1"/>
</dbReference>
<evidence type="ECO:0000256" key="1">
    <source>
        <dbReference type="SAM" id="Coils"/>
    </source>
</evidence>
<dbReference type="Pfam" id="PF09969">
    <property type="entry name" value="DUF2203"/>
    <property type="match status" value="1"/>
</dbReference>
<name>A0ABW0QZ14_9BACL</name>
<dbReference type="Proteomes" id="UP001596108">
    <property type="component" value="Unassembled WGS sequence"/>
</dbReference>
<keyword evidence="3" id="KW-1185">Reference proteome</keyword>
<dbReference type="EMBL" id="JBHSNC010000038">
    <property type="protein sequence ID" value="MFC5530221.1"/>
    <property type="molecule type" value="Genomic_DNA"/>
</dbReference>
<reference evidence="3" key="1">
    <citation type="journal article" date="2019" name="Int. J. Syst. Evol. Microbiol.">
        <title>The Global Catalogue of Microorganisms (GCM) 10K type strain sequencing project: providing services to taxonomists for standard genome sequencing and annotation.</title>
        <authorList>
            <consortium name="The Broad Institute Genomics Platform"/>
            <consortium name="The Broad Institute Genome Sequencing Center for Infectious Disease"/>
            <person name="Wu L."/>
            <person name="Ma J."/>
        </authorList>
    </citation>
    <scope>NUCLEOTIDE SEQUENCE [LARGE SCALE GENOMIC DNA]</scope>
    <source>
        <strain evidence="3">CGMCC 1.18578</strain>
    </source>
</reference>
<gene>
    <name evidence="2" type="ORF">ACFPQ4_12360</name>
</gene>
<evidence type="ECO:0000313" key="2">
    <source>
        <dbReference type="EMBL" id="MFC5530221.1"/>
    </source>
</evidence>
<evidence type="ECO:0000313" key="3">
    <source>
        <dbReference type="Proteomes" id="UP001596108"/>
    </source>
</evidence>